<accession>A0A3S0XL44</accession>
<keyword evidence="1" id="KW-0812">Transmembrane</keyword>
<organism evidence="2 3">
    <name type="scientific">Variovorax guangxiensis</name>
    <dbReference type="NCBI Taxonomy" id="1775474"/>
    <lineage>
        <taxon>Bacteria</taxon>
        <taxon>Pseudomonadati</taxon>
        <taxon>Pseudomonadota</taxon>
        <taxon>Betaproteobacteria</taxon>
        <taxon>Burkholderiales</taxon>
        <taxon>Comamonadaceae</taxon>
        <taxon>Variovorax</taxon>
    </lineage>
</organism>
<feature type="transmembrane region" description="Helical" evidence="1">
    <location>
        <begin position="31"/>
        <end position="50"/>
    </location>
</feature>
<protein>
    <recommendedName>
        <fullName evidence="4">Nicotinamide riboside transporter PnuC</fullName>
    </recommendedName>
</protein>
<evidence type="ECO:0000313" key="3">
    <source>
        <dbReference type="Proteomes" id="UP000281118"/>
    </source>
</evidence>
<dbReference type="AlphaFoldDB" id="A0A3S0XL44"/>
<reference evidence="2 3" key="1">
    <citation type="submission" date="2018-12" db="EMBL/GenBank/DDBJ databases">
        <title>The genome sequences of Variovorax guangxiensis DSM 27352.</title>
        <authorList>
            <person name="Gao J."/>
            <person name="Sun J."/>
        </authorList>
    </citation>
    <scope>NUCLEOTIDE SEQUENCE [LARGE SCALE GENOMIC DNA]</scope>
    <source>
        <strain evidence="2 3">DSM 27352</strain>
    </source>
</reference>
<name>A0A3S0XL44_9BURK</name>
<sequence>MNPADICEWAGSLLGIAGALLLALNLRISRYGWFVFLAANVAMIAFALLIDRRGLLLQQVTFTGTSLIGIHRAGFKFKLQHRQD</sequence>
<dbReference type="Proteomes" id="UP000281118">
    <property type="component" value="Unassembled WGS sequence"/>
</dbReference>
<dbReference type="OrthoDB" id="8912019at2"/>
<evidence type="ECO:0008006" key="4">
    <source>
        <dbReference type="Google" id="ProtNLM"/>
    </source>
</evidence>
<evidence type="ECO:0000256" key="1">
    <source>
        <dbReference type="SAM" id="Phobius"/>
    </source>
</evidence>
<keyword evidence="1" id="KW-0472">Membrane</keyword>
<proteinExistence type="predicted"/>
<dbReference type="RefSeq" id="WP_126025916.1">
    <property type="nucleotide sequence ID" value="NZ_RXFT01000026.1"/>
</dbReference>
<comment type="caution">
    <text evidence="2">The sequence shown here is derived from an EMBL/GenBank/DDBJ whole genome shotgun (WGS) entry which is preliminary data.</text>
</comment>
<dbReference type="EMBL" id="RXFT01000026">
    <property type="protein sequence ID" value="RUR71863.1"/>
    <property type="molecule type" value="Genomic_DNA"/>
</dbReference>
<evidence type="ECO:0000313" key="2">
    <source>
        <dbReference type="EMBL" id="RUR71863.1"/>
    </source>
</evidence>
<feature type="transmembrane region" description="Helical" evidence="1">
    <location>
        <begin position="6"/>
        <end position="24"/>
    </location>
</feature>
<keyword evidence="1" id="KW-1133">Transmembrane helix</keyword>
<gene>
    <name evidence="2" type="ORF">EJP67_32935</name>
</gene>